<evidence type="ECO:0000256" key="3">
    <source>
        <dbReference type="ARBA" id="ARBA00022898"/>
    </source>
</evidence>
<dbReference type="Gene3D" id="3.40.50.1100">
    <property type="match status" value="1"/>
</dbReference>
<protein>
    <submittedName>
        <fullName evidence="4">Pyridoxal phosphate-dependent deaminase, putative</fullName>
    </submittedName>
</protein>
<evidence type="ECO:0000313" key="4">
    <source>
        <dbReference type="EMBL" id="VAW28345.1"/>
    </source>
</evidence>
<keyword evidence="3" id="KW-0663">Pyridoxal phosphate</keyword>
<gene>
    <name evidence="4" type="ORF">MNBD_BACTEROID06-1604</name>
</gene>
<accession>A0A3B0UBL0</accession>
<feature type="non-terminal residue" evidence="4">
    <location>
        <position position="1"/>
    </location>
</feature>
<comment type="similarity">
    <text evidence="2">Belongs to the ACC deaminase/D-cysteine desulfhydrase family.</text>
</comment>
<dbReference type="InterPro" id="IPR027278">
    <property type="entry name" value="ACCD_DCysDesulf"/>
</dbReference>
<dbReference type="InterPro" id="IPR036052">
    <property type="entry name" value="TrpB-like_PALP_sf"/>
</dbReference>
<evidence type="ECO:0000256" key="1">
    <source>
        <dbReference type="ARBA" id="ARBA00001933"/>
    </source>
</evidence>
<organism evidence="4">
    <name type="scientific">hydrothermal vent metagenome</name>
    <dbReference type="NCBI Taxonomy" id="652676"/>
    <lineage>
        <taxon>unclassified sequences</taxon>
        <taxon>metagenomes</taxon>
        <taxon>ecological metagenomes</taxon>
    </lineage>
</organism>
<evidence type="ECO:0000256" key="2">
    <source>
        <dbReference type="ARBA" id="ARBA00008639"/>
    </source>
</evidence>
<comment type="cofactor">
    <cofactor evidence="1">
        <name>pyridoxal 5'-phosphate</name>
        <dbReference type="ChEBI" id="CHEBI:597326"/>
    </cofactor>
</comment>
<dbReference type="PANTHER" id="PTHR43780:SF2">
    <property type="entry name" value="1-AMINOCYCLOPROPANE-1-CARBOXYLATE DEAMINASE-RELATED"/>
    <property type="match status" value="1"/>
</dbReference>
<reference evidence="4" key="1">
    <citation type="submission" date="2018-06" db="EMBL/GenBank/DDBJ databases">
        <authorList>
            <person name="Zhirakovskaya E."/>
        </authorList>
    </citation>
    <scope>NUCLEOTIDE SEQUENCE</scope>
</reference>
<dbReference type="EMBL" id="UOES01000388">
    <property type="protein sequence ID" value="VAW28345.1"/>
    <property type="molecule type" value="Genomic_DNA"/>
</dbReference>
<proteinExistence type="inferred from homology"/>
<dbReference type="AlphaFoldDB" id="A0A3B0UBL0"/>
<sequence>LISKADGKAEVIGVSALKGDFLTSEVKKWLQLIKNKHLTNWHISTNYHFGGYAKHRRELIAFINNFKIENDIPLDPIYTGKMMYGIMDMIANRKLKENSKVLAIHTGGLQGIEGFNKRFGKLIV</sequence>
<dbReference type="GO" id="GO:0019148">
    <property type="term" value="F:D-cysteine desulfhydrase activity"/>
    <property type="evidence" value="ECO:0007669"/>
    <property type="project" value="TreeGrafter"/>
</dbReference>
<dbReference type="PANTHER" id="PTHR43780">
    <property type="entry name" value="1-AMINOCYCLOPROPANE-1-CARBOXYLATE DEAMINASE-RELATED"/>
    <property type="match status" value="1"/>
</dbReference>
<dbReference type="SUPFAM" id="SSF53686">
    <property type="entry name" value="Tryptophan synthase beta subunit-like PLP-dependent enzymes"/>
    <property type="match status" value="1"/>
</dbReference>
<name>A0A3B0UBL0_9ZZZZ</name>